<gene>
    <name evidence="22" type="primary">ATG27</name>
    <name evidence="22" type="ORF">Daus18300_012453</name>
</gene>
<keyword evidence="13" id="KW-0333">Golgi apparatus</keyword>
<sequence>MRWLSTTSPAAEPAAGILYLLLLATPATAMLQCDKIVVERQKFNFHDLRGPHSVVTTQQLDEWEPFQYRNTTYTLDLCAPLKKDGPSSESCPNGARVCGIVRGIKDDQDQVQAVIPIAGELADRGMGSLEPQYTRLKTSDSGSDAKKEGVRLVLNGGKSSISGQDRTQRAIVEMICDKNKTGKEGEWDPKDDKYELGKEESEEEGAPAAEKRKRADGDEDKDAKSEHQLLKPDSALIFDSYGPLSEDGKVDVLRLTWYTKYACENLPEDEYPSKQHWGFFTWLVIIVFLATASYLIFGSWLNYNRYGARGWDLVPHGDTIRDIPYLLKDWTRRVLNTVQGTGSRGGYSAV</sequence>
<evidence type="ECO:0000256" key="15">
    <source>
        <dbReference type="ARBA" id="ARBA00023136"/>
    </source>
</evidence>
<proteinExistence type="inferred from homology"/>
<feature type="region of interest" description="Disordered" evidence="18">
    <location>
        <begin position="181"/>
        <end position="226"/>
    </location>
</feature>
<keyword evidence="9 20" id="KW-0732">Signal</keyword>
<dbReference type="Proteomes" id="UP001583177">
    <property type="component" value="Unassembled WGS sequence"/>
</dbReference>
<evidence type="ECO:0000313" key="23">
    <source>
        <dbReference type="Proteomes" id="UP001583177"/>
    </source>
</evidence>
<keyword evidence="17" id="KW-0968">Cytoplasmic vesicle</keyword>
<evidence type="ECO:0000256" key="16">
    <source>
        <dbReference type="ARBA" id="ARBA00023157"/>
    </source>
</evidence>
<organism evidence="22 23">
    <name type="scientific">Diaporthe australafricana</name>
    <dbReference type="NCBI Taxonomy" id="127596"/>
    <lineage>
        <taxon>Eukaryota</taxon>
        <taxon>Fungi</taxon>
        <taxon>Dikarya</taxon>
        <taxon>Ascomycota</taxon>
        <taxon>Pezizomycotina</taxon>
        <taxon>Sordariomycetes</taxon>
        <taxon>Sordariomycetidae</taxon>
        <taxon>Diaporthales</taxon>
        <taxon>Diaporthaceae</taxon>
        <taxon>Diaporthe</taxon>
    </lineage>
</organism>
<dbReference type="Pfam" id="PF09451">
    <property type="entry name" value="ATG27"/>
    <property type="match status" value="1"/>
</dbReference>
<dbReference type="InterPro" id="IPR009011">
    <property type="entry name" value="Man6P_isomerase_rcpt-bd_dom_sf"/>
</dbReference>
<evidence type="ECO:0000256" key="19">
    <source>
        <dbReference type="SAM" id="Phobius"/>
    </source>
</evidence>
<feature type="domain" description="MRH" evidence="21">
    <location>
        <begin position="31"/>
        <end position="265"/>
    </location>
</feature>
<keyword evidence="11 19" id="KW-1133">Transmembrane helix</keyword>
<dbReference type="PANTHER" id="PTHR15071">
    <property type="entry name" value="MANNOSE-6-PHOSPHATE RECEPTOR FAMILY MEMBER"/>
    <property type="match status" value="1"/>
</dbReference>
<keyword evidence="7" id="KW-0813">Transport</keyword>
<evidence type="ECO:0000256" key="5">
    <source>
        <dbReference type="ARBA" id="ARBA00005363"/>
    </source>
</evidence>
<keyword evidence="14" id="KW-0496">Mitochondrion</keyword>
<evidence type="ECO:0000256" key="3">
    <source>
        <dbReference type="ARBA" id="ARBA00004472"/>
    </source>
</evidence>
<evidence type="ECO:0000256" key="2">
    <source>
        <dbReference type="ARBA" id="ARBA00004358"/>
    </source>
</evidence>
<evidence type="ECO:0000256" key="11">
    <source>
        <dbReference type="ARBA" id="ARBA00022989"/>
    </source>
</evidence>
<evidence type="ECO:0000256" key="4">
    <source>
        <dbReference type="ARBA" id="ARBA00004614"/>
    </source>
</evidence>
<evidence type="ECO:0000313" key="22">
    <source>
        <dbReference type="EMBL" id="KAL1851704.1"/>
    </source>
</evidence>
<feature type="signal peptide" evidence="20">
    <location>
        <begin position="1"/>
        <end position="29"/>
    </location>
</feature>
<dbReference type="PROSITE" id="PS51914">
    <property type="entry name" value="MRH"/>
    <property type="match status" value="1"/>
</dbReference>
<protein>
    <recommendedName>
        <fullName evidence="6">Autophagy-related protein 27</fullName>
    </recommendedName>
</protein>
<feature type="transmembrane region" description="Helical" evidence="19">
    <location>
        <begin position="277"/>
        <end position="297"/>
    </location>
</feature>
<feature type="compositionally biased region" description="Basic and acidic residues" evidence="18">
    <location>
        <begin position="181"/>
        <end position="199"/>
    </location>
</feature>
<keyword evidence="23" id="KW-1185">Reference proteome</keyword>
<evidence type="ECO:0000259" key="21">
    <source>
        <dbReference type="PROSITE" id="PS51914"/>
    </source>
</evidence>
<keyword evidence="8 19" id="KW-0812">Transmembrane</keyword>
<keyword evidence="15 19" id="KW-0472">Membrane</keyword>
<evidence type="ECO:0000256" key="17">
    <source>
        <dbReference type="ARBA" id="ARBA00023329"/>
    </source>
</evidence>
<comment type="similarity">
    <text evidence="5">Belongs to the ATG27 family.</text>
</comment>
<feature type="compositionally biased region" description="Basic and acidic residues" evidence="18">
    <location>
        <begin position="209"/>
        <end position="226"/>
    </location>
</feature>
<evidence type="ECO:0000256" key="20">
    <source>
        <dbReference type="SAM" id="SignalP"/>
    </source>
</evidence>
<dbReference type="InterPro" id="IPR018939">
    <property type="entry name" value="Autophagy-rel_prot_27"/>
</dbReference>
<evidence type="ECO:0000256" key="18">
    <source>
        <dbReference type="SAM" id="MobiDB-lite"/>
    </source>
</evidence>
<evidence type="ECO:0000256" key="1">
    <source>
        <dbReference type="ARBA" id="ARBA00004304"/>
    </source>
</evidence>
<dbReference type="PANTHER" id="PTHR15071:SF13">
    <property type="entry name" value="AUTOPHAGY-RELATED PROTEIN 27"/>
    <property type="match status" value="1"/>
</dbReference>
<evidence type="ECO:0000256" key="7">
    <source>
        <dbReference type="ARBA" id="ARBA00022448"/>
    </source>
</evidence>
<name>A0ABR3W2T8_9PEZI</name>
<evidence type="ECO:0000256" key="14">
    <source>
        <dbReference type="ARBA" id="ARBA00023128"/>
    </source>
</evidence>
<comment type="caution">
    <text evidence="22">The sequence shown here is derived from an EMBL/GenBank/DDBJ whole genome shotgun (WGS) entry which is preliminary data.</text>
</comment>
<dbReference type="InterPro" id="IPR044865">
    <property type="entry name" value="MRH_dom"/>
</dbReference>
<feature type="chain" id="PRO_5046932907" description="Autophagy-related protein 27" evidence="20">
    <location>
        <begin position="30"/>
        <end position="350"/>
    </location>
</feature>
<keyword evidence="10" id="KW-0653">Protein transport</keyword>
<keyword evidence="12" id="KW-0072">Autophagy</keyword>
<evidence type="ECO:0000256" key="12">
    <source>
        <dbReference type="ARBA" id="ARBA00023006"/>
    </source>
</evidence>
<evidence type="ECO:0000256" key="8">
    <source>
        <dbReference type="ARBA" id="ARBA00022692"/>
    </source>
</evidence>
<evidence type="ECO:0000256" key="9">
    <source>
        <dbReference type="ARBA" id="ARBA00022729"/>
    </source>
</evidence>
<comment type="subcellular location">
    <subcellularLocation>
        <location evidence="2">Cytoplasmic vesicle membrane</location>
        <topology evidence="2">Single-pass type I membrane protein</topology>
    </subcellularLocation>
    <subcellularLocation>
        <location evidence="4">Golgi apparatus membrane</location>
        <topology evidence="4">Single-pass type I membrane protein</topology>
    </subcellularLocation>
    <subcellularLocation>
        <location evidence="1">Mitochondrion membrane</location>
        <topology evidence="1">Single-pass membrane protein</topology>
    </subcellularLocation>
    <subcellularLocation>
        <location evidence="3">Preautophagosomal structure membrane</location>
        <topology evidence="3">Single-pass type I membrane protein</topology>
    </subcellularLocation>
</comment>
<evidence type="ECO:0000256" key="6">
    <source>
        <dbReference type="ARBA" id="ARBA00013776"/>
    </source>
</evidence>
<accession>A0ABR3W2T8</accession>
<evidence type="ECO:0000256" key="13">
    <source>
        <dbReference type="ARBA" id="ARBA00023034"/>
    </source>
</evidence>
<evidence type="ECO:0000256" key="10">
    <source>
        <dbReference type="ARBA" id="ARBA00022927"/>
    </source>
</evidence>
<reference evidence="22 23" key="1">
    <citation type="journal article" date="2024" name="IMA Fungus">
        <title>IMA Genome - F19 : A genome assembly and annotation guide to empower mycologists, including annotated draft genome sequences of Ceratocystis pirilliformis, Diaporthe australafricana, Fusarium ophioides, Paecilomyces lecythidis, and Sporothrix stenoceras.</title>
        <authorList>
            <person name="Aylward J."/>
            <person name="Wilson A.M."/>
            <person name="Visagie C.M."/>
            <person name="Spraker J."/>
            <person name="Barnes I."/>
            <person name="Buitendag C."/>
            <person name="Ceriani C."/>
            <person name="Del Mar Angel L."/>
            <person name="du Plessis D."/>
            <person name="Fuchs T."/>
            <person name="Gasser K."/>
            <person name="Kramer D."/>
            <person name="Li W."/>
            <person name="Munsamy K."/>
            <person name="Piso A."/>
            <person name="Price J.L."/>
            <person name="Sonnekus B."/>
            <person name="Thomas C."/>
            <person name="van der Nest A."/>
            <person name="van Dijk A."/>
            <person name="van Heerden A."/>
            <person name="van Vuuren N."/>
            <person name="Yilmaz N."/>
            <person name="Duong T.A."/>
            <person name="van der Merwe N.A."/>
            <person name="Wingfield M.J."/>
            <person name="Wingfield B.D."/>
        </authorList>
    </citation>
    <scope>NUCLEOTIDE SEQUENCE [LARGE SCALE GENOMIC DNA]</scope>
    <source>
        <strain evidence="22 23">CMW 18300</strain>
    </source>
</reference>
<keyword evidence="16" id="KW-1015">Disulfide bond</keyword>
<dbReference type="Gene3D" id="2.70.130.10">
    <property type="entry name" value="Mannose-6-phosphate receptor binding domain"/>
    <property type="match status" value="1"/>
</dbReference>
<dbReference type="EMBL" id="JAWRVE010000169">
    <property type="protein sequence ID" value="KAL1851704.1"/>
    <property type="molecule type" value="Genomic_DNA"/>
</dbReference>